<dbReference type="InterPro" id="IPR013525">
    <property type="entry name" value="ABC2_TM"/>
</dbReference>
<dbReference type="GO" id="GO:0043190">
    <property type="term" value="C:ATP-binding cassette (ABC) transporter complex"/>
    <property type="evidence" value="ECO:0007669"/>
    <property type="project" value="InterPro"/>
</dbReference>
<evidence type="ECO:0000313" key="14">
    <source>
        <dbReference type="Proteomes" id="UP000283063"/>
    </source>
</evidence>
<comment type="subcellular location">
    <subcellularLocation>
        <location evidence="11">Cell inner membrane</location>
        <topology evidence="11">Multi-pass membrane protein</topology>
    </subcellularLocation>
    <subcellularLocation>
        <location evidence="1">Cell membrane</location>
        <topology evidence="1">Multi-pass membrane protein</topology>
    </subcellularLocation>
</comment>
<evidence type="ECO:0000256" key="6">
    <source>
        <dbReference type="ARBA" id="ARBA00022692"/>
    </source>
</evidence>
<keyword evidence="8 11" id="KW-1133">Transmembrane helix</keyword>
<comment type="similarity">
    <text evidence="2 11">Belongs to the ABC-2 integral membrane protein family.</text>
</comment>
<evidence type="ECO:0000256" key="11">
    <source>
        <dbReference type="RuleBase" id="RU361157"/>
    </source>
</evidence>
<evidence type="ECO:0000256" key="7">
    <source>
        <dbReference type="ARBA" id="ARBA00022903"/>
    </source>
</evidence>
<keyword evidence="7" id="KW-0972">Capsule biogenesis/degradation</keyword>
<dbReference type="PROSITE" id="PS51012">
    <property type="entry name" value="ABC_TM2"/>
    <property type="match status" value="1"/>
</dbReference>
<name>A0A3T0N9J1_9RHOB</name>
<dbReference type="KEGG" id="sedi:EBB79_22370"/>
<reference evidence="13 14" key="1">
    <citation type="submission" date="2018-10" db="EMBL/GenBank/DDBJ databases">
        <title>Parasedimentitalea marina sp. nov., a psychrophilic bacterium isolated from deep seawater of the New Britain Trench.</title>
        <authorList>
            <person name="Cao J."/>
        </authorList>
    </citation>
    <scope>NUCLEOTIDE SEQUENCE [LARGE SCALE GENOMIC DNA]</scope>
    <source>
        <strain evidence="13 14">W43</strain>
        <plasmid evidence="13 14">pW43A</plasmid>
    </source>
</reference>
<keyword evidence="4 11" id="KW-1003">Cell membrane</keyword>
<accession>A0A3T0N9J1</accession>
<dbReference type="RefSeq" id="WP_127751196.1">
    <property type="nucleotide sequence ID" value="NZ_CP033220.1"/>
</dbReference>
<evidence type="ECO:0000256" key="9">
    <source>
        <dbReference type="ARBA" id="ARBA00023047"/>
    </source>
</evidence>
<feature type="transmembrane region" description="Helical" evidence="11">
    <location>
        <begin position="153"/>
        <end position="176"/>
    </location>
</feature>
<dbReference type="InterPro" id="IPR000412">
    <property type="entry name" value="ABC_2_transport"/>
</dbReference>
<evidence type="ECO:0000256" key="4">
    <source>
        <dbReference type="ARBA" id="ARBA00022475"/>
    </source>
</evidence>
<keyword evidence="6 11" id="KW-0812">Transmembrane</keyword>
<dbReference type="EMBL" id="CP033220">
    <property type="protein sequence ID" value="AZV80696.1"/>
    <property type="molecule type" value="Genomic_DNA"/>
</dbReference>
<keyword evidence="10 11" id="KW-0472">Membrane</keyword>
<evidence type="ECO:0000256" key="1">
    <source>
        <dbReference type="ARBA" id="ARBA00004651"/>
    </source>
</evidence>
<dbReference type="Pfam" id="PF01061">
    <property type="entry name" value="ABC2_membrane"/>
    <property type="match status" value="1"/>
</dbReference>
<dbReference type="GO" id="GO:0015920">
    <property type="term" value="P:lipopolysaccharide transport"/>
    <property type="evidence" value="ECO:0007669"/>
    <property type="project" value="TreeGrafter"/>
</dbReference>
<keyword evidence="13" id="KW-0614">Plasmid</keyword>
<keyword evidence="9" id="KW-0625">Polysaccharide transport</keyword>
<feature type="transmembrane region" description="Helical" evidence="11">
    <location>
        <begin position="68"/>
        <end position="86"/>
    </location>
</feature>
<evidence type="ECO:0000256" key="10">
    <source>
        <dbReference type="ARBA" id="ARBA00023136"/>
    </source>
</evidence>
<dbReference type="GO" id="GO:0015774">
    <property type="term" value="P:polysaccharide transport"/>
    <property type="evidence" value="ECO:0007669"/>
    <property type="project" value="UniProtKB-KW"/>
</dbReference>
<dbReference type="PANTHER" id="PTHR30413:SF10">
    <property type="entry name" value="CAPSULE POLYSACCHARIDE EXPORT INNER-MEMBRANE PROTEIN CTRC"/>
    <property type="match status" value="1"/>
</dbReference>
<feature type="transmembrane region" description="Helical" evidence="11">
    <location>
        <begin position="40"/>
        <end position="62"/>
    </location>
</feature>
<evidence type="ECO:0000256" key="2">
    <source>
        <dbReference type="ARBA" id="ARBA00007783"/>
    </source>
</evidence>
<dbReference type="GO" id="GO:0140359">
    <property type="term" value="F:ABC-type transporter activity"/>
    <property type="evidence" value="ECO:0007669"/>
    <property type="project" value="InterPro"/>
</dbReference>
<dbReference type="OrthoDB" id="8479094at2"/>
<sequence>MSDLSQVRLRPVQPRLSSGRAITALMLREMSTTYGRSPGGYLWAVLEPAAGIALLVAIFSAGFRSPPMGTSFALFYASGMLPFTMFNDITNKMAQTIPFSRSLLEYPRVTFLDALLARYLLNALTHLIVHSIVVGAILLVTDASTTFDFTSIVFAYVLALSLAAGFGSLNAFLVLAYPLWQTIWSILTRPLFLISAIFFVFDDVPRPYSDFLWYNPLIHVVGQMREGFYPFYSPNYISPIYIFLVSGITCILGLFLLRRYHQDFLFR</sequence>
<keyword evidence="5" id="KW-0762">Sugar transport</keyword>
<keyword evidence="14" id="KW-1185">Reference proteome</keyword>
<evidence type="ECO:0000256" key="3">
    <source>
        <dbReference type="ARBA" id="ARBA00022448"/>
    </source>
</evidence>
<evidence type="ECO:0000256" key="5">
    <source>
        <dbReference type="ARBA" id="ARBA00022597"/>
    </source>
</evidence>
<organism evidence="13 14">
    <name type="scientific">Parasedimentitalea marina</name>
    <dbReference type="NCBI Taxonomy" id="2483033"/>
    <lineage>
        <taxon>Bacteria</taxon>
        <taxon>Pseudomonadati</taxon>
        <taxon>Pseudomonadota</taxon>
        <taxon>Alphaproteobacteria</taxon>
        <taxon>Rhodobacterales</taxon>
        <taxon>Paracoccaceae</taxon>
        <taxon>Parasedimentitalea</taxon>
    </lineage>
</organism>
<evidence type="ECO:0000259" key="12">
    <source>
        <dbReference type="PROSITE" id="PS51012"/>
    </source>
</evidence>
<gene>
    <name evidence="13" type="ORF">EBB79_22370</name>
</gene>
<feature type="transmembrane region" description="Helical" evidence="11">
    <location>
        <begin position="183"/>
        <end position="201"/>
    </location>
</feature>
<dbReference type="Proteomes" id="UP000283063">
    <property type="component" value="Plasmid pW43A"/>
</dbReference>
<proteinExistence type="inferred from homology"/>
<geneLocation type="plasmid" evidence="13 14">
    <name>pW43A</name>
</geneLocation>
<dbReference type="AlphaFoldDB" id="A0A3T0N9J1"/>
<feature type="transmembrane region" description="Helical" evidence="11">
    <location>
        <begin position="119"/>
        <end position="141"/>
    </location>
</feature>
<feature type="transmembrane region" description="Helical" evidence="11">
    <location>
        <begin position="236"/>
        <end position="257"/>
    </location>
</feature>
<feature type="domain" description="ABC transmembrane type-2" evidence="12">
    <location>
        <begin position="39"/>
        <end position="260"/>
    </location>
</feature>
<protein>
    <recommendedName>
        <fullName evidence="11">Transport permease protein</fullName>
    </recommendedName>
</protein>
<dbReference type="PANTHER" id="PTHR30413">
    <property type="entry name" value="INNER MEMBRANE TRANSPORT PERMEASE"/>
    <property type="match status" value="1"/>
</dbReference>
<evidence type="ECO:0000313" key="13">
    <source>
        <dbReference type="EMBL" id="AZV80696.1"/>
    </source>
</evidence>
<dbReference type="PRINTS" id="PR00164">
    <property type="entry name" value="ABC2TRNSPORT"/>
</dbReference>
<dbReference type="InterPro" id="IPR047817">
    <property type="entry name" value="ABC2_TM_bact-type"/>
</dbReference>
<keyword evidence="3 11" id="KW-0813">Transport</keyword>
<evidence type="ECO:0000256" key="8">
    <source>
        <dbReference type="ARBA" id="ARBA00022989"/>
    </source>
</evidence>